<organism evidence="1 2">
    <name type="scientific">Lottia gigantea</name>
    <name type="common">Giant owl limpet</name>
    <dbReference type="NCBI Taxonomy" id="225164"/>
    <lineage>
        <taxon>Eukaryota</taxon>
        <taxon>Metazoa</taxon>
        <taxon>Spiralia</taxon>
        <taxon>Lophotrochozoa</taxon>
        <taxon>Mollusca</taxon>
        <taxon>Gastropoda</taxon>
        <taxon>Patellogastropoda</taxon>
        <taxon>Lottioidea</taxon>
        <taxon>Lottiidae</taxon>
        <taxon>Lottia</taxon>
    </lineage>
</organism>
<reference evidence="1 2" key="1">
    <citation type="journal article" date="2013" name="Nature">
        <title>Insights into bilaterian evolution from three spiralian genomes.</title>
        <authorList>
            <person name="Simakov O."/>
            <person name="Marletaz F."/>
            <person name="Cho S.J."/>
            <person name="Edsinger-Gonzales E."/>
            <person name="Havlak P."/>
            <person name="Hellsten U."/>
            <person name="Kuo D.H."/>
            <person name="Larsson T."/>
            <person name="Lv J."/>
            <person name="Arendt D."/>
            <person name="Savage R."/>
            <person name="Osoegawa K."/>
            <person name="de Jong P."/>
            <person name="Grimwood J."/>
            <person name="Chapman J.A."/>
            <person name="Shapiro H."/>
            <person name="Aerts A."/>
            <person name="Otillar R.P."/>
            <person name="Terry A.Y."/>
            <person name="Boore J.L."/>
            <person name="Grigoriev I.V."/>
            <person name="Lindberg D.R."/>
            <person name="Seaver E.C."/>
            <person name="Weisblat D.A."/>
            <person name="Putnam N.H."/>
            <person name="Rokhsar D.S."/>
        </authorList>
    </citation>
    <scope>NUCLEOTIDE SEQUENCE [LARGE SCALE GENOMIC DNA]</scope>
</reference>
<dbReference type="CTD" id="20242246"/>
<dbReference type="AlphaFoldDB" id="V4AAE5"/>
<gene>
    <name evidence="1" type="ORF">LOTGIDRAFT_172941</name>
</gene>
<keyword evidence="2" id="KW-1185">Reference proteome</keyword>
<accession>V4AAE5</accession>
<dbReference type="EMBL" id="KB200614">
    <property type="protein sequence ID" value="ESP00934.1"/>
    <property type="molecule type" value="Genomic_DNA"/>
</dbReference>
<sequence>MVVQLNSSGENLDDVSEFSIQKKHSQDHNSPTSEELYGNSHNVKLIERKPQAMNEDSGKKVVYNPVQHITKQQKHNIEMDYRMNQIQKLVKSENYEYEEDIENAIIEDESESNEEDQSEDLDEMQDLLLDENINFQKIKNLTFVRPKLKFQEVPKYVKPMTQIVQTTISTTSAVVRNVVVDGIFWSDEVHQLVPKGNLGLPRKFLIEMSECMGSRLCRILQGFCCNFMTPDKLTQLLTGMDNLGKINAKRFGPRLAGRKRGFS</sequence>
<proteinExistence type="predicted"/>
<dbReference type="HOGENOM" id="CLU_1058797_0_0_1"/>
<protein>
    <submittedName>
        <fullName evidence="1">Uncharacterized protein</fullName>
    </submittedName>
</protein>
<evidence type="ECO:0000313" key="1">
    <source>
        <dbReference type="EMBL" id="ESP00934.1"/>
    </source>
</evidence>
<name>V4AAE5_LOTGI</name>
<dbReference type="GeneID" id="20242246"/>
<dbReference type="Proteomes" id="UP000030746">
    <property type="component" value="Unassembled WGS sequence"/>
</dbReference>
<dbReference type="KEGG" id="lgi:LOTGIDRAFT_172941"/>
<evidence type="ECO:0000313" key="2">
    <source>
        <dbReference type="Proteomes" id="UP000030746"/>
    </source>
</evidence>
<dbReference type="RefSeq" id="XP_009048372.1">
    <property type="nucleotide sequence ID" value="XM_009050124.1"/>
</dbReference>